<dbReference type="EMBL" id="JAAIPF010000011">
    <property type="protein sequence ID" value="NSF73445.1"/>
    <property type="molecule type" value="Genomic_DNA"/>
</dbReference>
<evidence type="ECO:0000313" key="2">
    <source>
        <dbReference type="Proteomes" id="UP000822152"/>
    </source>
</evidence>
<sequence length="61" mass="7133">MVEKNNPVSSLCVLLTGFSHFKKKEYRVLRPGKYEKEKVLSIKHSLYLFDTIQGKCEQNVM</sequence>
<dbReference type="RefSeq" id="WP_173743080.1">
    <property type="nucleotide sequence ID" value="NZ_JAAIPF010000011.1"/>
</dbReference>
<gene>
    <name evidence="1" type="ORF">G4952_06345</name>
</gene>
<comment type="caution">
    <text evidence="1">The sequence shown here is derived from an EMBL/GenBank/DDBJ whole genome shotgun (WGS) entry which is preliminary data.</text>
</comment>
<keyword evidence="2" id="KW-1185">Reference proteome</keyword>
<proteinExistence type="predicted"/>
<protein>
    <submittedName>
        <fullName evidence="1">Uncharacterized protein</fullName>
    </submittedName>
</protein>
<name>A0ABX2GM84_9FIRM</name>
<accession>A0ABX2GM84</accession>
<evidence type="ECO:0000313" key="1">
    <source>
        <dbReference type="EMBL" id="NSF73445.1"/>
    </source>
</evidence>
<organism evidence="1 2">
    <name type="scientific">Blautia wexlerae</name>
    <dbReference type="NCBI Taxonomy" id="418240"/>
    <lineage>
        <taxon>Bacteria</taxon>
        <taxon>Bacillati</taxon>
        <taxon>Bacillota</taxon>
        <taxon>Clostridia</taxon>
        <taxon>Lachnospirales</taxon>
        <taxon>Lachnospiraceae</taxon>
        <taxon>Blautia</taxon>
    </lineage>
</organism>
<dbReference type="Proteomes" id="UP000822152">
    <property type="component" value="Unassembled WGS sequence"/>
</dbReference>
<reference evidence="1 2" key="1">
    <citation type="journal article" date="2020" name="Cell Host Microbe">
        <title>Functional and Genomic Variation between Human-Derived Isolates of Lachnospiraceae Reveals Inter- and Intra-Species Diversity.</title>
        <authorList>
            <person name="Sorbara M.T."/>
            <person name="Littmann E.R."/>
            <person name="Fontana E."/>
            <person name="Moody T.U."/>
            <person name="Kohout C.E."/>
            <person name="Gjonbalaj M."/>
            <person name="Eaton V."/>
            <person name="Seok R."/>
            <person name="Leiner I.M."/>
            <person name="Pamer E.G."/>
        </authorList>
    </citation>
    <scope>NUCLEOTIDE SEQUENCE [LARGE SCALE GENOMIC DNA]</scope>
    <source>
        <strain evidence="1 2">MSK.20.11</strain>
    </source>
</reference>